<keyword evidence="1" id="KW-0472">Membrane</keyword>
<dbReference type="Proteomes" id="UP001224890">
    <property type="component" value="Unassembled WGS sequence"/>
</dbReference>
<keyword evidence="3" id="KW-1185">Reference proteome</keyword>
<sequence length="170" mass="18671">MDPHLKALVNHSVTMATVFSAVVLAVSFMTAAIDMREDSMAPNPQCPTKPRLRLIFWLLLSIIQSIIMLLWMVGCVLIVPVATVQIAIYCPVAVIGFVIQQTSGHHYAAGVASHIWDAATGYGVAPSTLRKRSLVATVWLSGGFWPRRQYQDPEAQELMDKSSCGDETKE</sequence>
<keyword evidence="1" id="KW-0812">Transmembrane</keyword>
<comment type="caution">
    <text evidence="2">The sequence shown here is derived from an EMBL/GenBank/DDBJ whole genome shotgun (WGS) entry which is preliminary data.</text>
</comment>
<dbReference type="EMBL" id="JAHMHR010000059">
    <property type="protein sequence ID" value="KAK1659551.1"/>
    <property type="molecule type" value="Genomic_DNA"/>
</dbReference>
<evidence type="ECO:0000313" key="2">
    <source>
        <dbReference type="EMBL" id="KAK1659551.1"/>
    </source>
</evidence>
<feature type="transmembrane region" description="Helical" evidence="1">
    <location>
        <begin position="12"/>
        <end position="33"/>
    </location>
</feature>
<gene>
    <name evidence="2" type="ORF">BDP55DRAFT_338120</name>
</gene>
<dbReference type="AlphaFoldDB" id="A0AAJ0EPC5"/>
<evidence type="ECO:0000313" key="3">
    <source>
        <dbReference type="Proteomes" id="UP001224890"/>
    </source>
</evidence>
<protein>
    <submittedName>
        <fullName evidence="2">Uncharacterized protein</fullName>
    </submittedName>
</protein>
<organism evidence="2 3">
    <name type="scientific">Colletotrichum godetiae</name>
    <dbReference type="NCBI Taxonomy" id="1209918"/>
    <lineage>
        <taxon>Eukaryota</taxon>
        <taxon>Fungi</taxon>
        <taxon>Dikarya</taxon>
        <taxon>Ascomycota</taxon>
        <taxon>Pezizomycotina</taxon>
        <taxon>Sordariomycetes</taxon>
        <taxon>Hypocreomycetidae</taxon>
        <taxon>Glomerellales</taxon>
        <taxon>Glomerellaceae</taxon>
        <taxon>Colletotrichum</taxon>
        <taxon>Colletotrichum acutatum species complex</taxon>
    </lineage>
</organism>
<dbReference type="RefSeq" id="XP_060424315.1">
    <property type="nucleotide sequence ID" value="XM_060566896.1"/>
</dbReference>
<evidence type="ECO:0000256" key="1">
    <source>
        <dbReference type="SAM" id="Phobius"/>
    </source>
</evidence>
<proteinExistence type="predicted"/>
<dbReference type="GeneID" id="85451422"/>
<feature type="transmembrane region" description="Helical" evidence="1">
    <location>
        <begin position="77"/>
        <end position="99"/>
    </location>
</feature>
<keyword evidence="1" id="KW-1133">Transmembrane helix</keyword>
<reference evidence="2" key="1">
    <citation type="submission" date="2021-06" db="EMBL/GenBank/DDBJ databases">
        <title>Comparative genomics, transcriptomics and evolutionary studies reveal genomic signatures of adaptation to plant cell wall in hemibiotrophic fungi.</title>
        <authorList>
            <consortium name="DOE Joint Genome Institute"/>
            <person name="Baroncelli R."/>
            <person name="Diaz J.F."/>
            <person name="Benocci T."/>
            <person name="Peng M."/>
            <person name="Battaglia E."/>
            <person name="Haridas S."/>
            <person name="Andreopoulos W."/>
            <person name="Labutti K."/>
            <person name="Pangilinan J."/>
            <person name="Floch G.L."/>
            <person name="Makela M.R."/>
            <person name="Henrissat B."/>
            <person name="Grigoriev I.V."/>
            <person name="Crouch J.A."/>
            <person name="De Vries R.P."/>
            <person name="Sukno S.A."/>
            <person name="Thon M.R."/>
        </authorList>
    </citation>
    <scope>NUCLEOTIDE SEQUENCE</scope>
    <source>
        <strain evidence="2">CBS 193.32</strain>
    </source>
</reference>
<accession>A0AAJ0EPC5</accession>
<name>A0AAJ0EPC5_9PEZI</name>
<feature type="transmembrane region" description="Helical" evidence="1">
    <location>
        <begin position="54"/>
        <end position="71"/>
    </location>
</feature>